<dbReference type="InterPro" id="IPR013096">
    <property type="entry name" value="Cupin_2"/>
</dbReference>
<comment type="caution">
    <text evidence="2">The sequence shown here is derived from an EMBL/GenBank/DDBJ whole genome shotgun (WGS) entry which is preliminary data.</text>
</comment>
<dbReference type="InterPro" id="IPR014500">
    <property type="entry name" value="UCP019307_cupin"/>
</dbReference>
<dbReference type="AlphaFoldDB" id="A0A0M0GMG4"/>
<dbReference type="InterPro" id="IPR014710">
    <property type="entry name" value="RmlC-like_jellyroll"/>
</dbReference>
<dbReference type="InterPro" id="IPR047121">
    <property type="entry name" value="YjiB-like"/>
</dbReference>
<dbReference type="PANTHER" id="PTHR36448">
    <property type="entry name" value="BLR7373 PROTEIN"/>
    <property type="match status" value="1"/>
</dbReference>
<gene>
    <name evidence="2" type="ORF">AF331_00330</name>
</gene>
<dbReference type="PANTHER" id="PTHR36448:SF2">
    <property type="entry name" value="CUPIN TYPE-1 DOMAIN-CONTAINING PROTEIN"/>
    <property type="match status" value="1"/>
</dbReference>
<proteinExistence type="predicted"/>
<dbReference type="EMBL" id="LGUE01000001">
    <property type="protein sequence ID" value="KON91029.1"/>
    <property type="molecule type" value="Genomic_DNA"/>
</dbReference>
<dbReference type="CDD" id="cd02219">
    <property type="entry name" value="cupin_YjlB-like"/>
    <property type="match status" value="1"/>
</dbReference>
<sequence length="173" mass="19308">MEIAELKILYFEDDGIIPNNPNLPVLLYRDALSGETDSPETVFERNEWCNSWRNGIFDYHHFHSNTHEVLGVIDGEAEVLVGGEFGETVRFQKGDVLILPAGTGHKRISASDDFKVAGAYPDGRDFNTKKGRTDDRTSSRLDIISVPLPSCDPVFGGSGPLIRHWRIPRNPSL</sequence>
<evidence type="ECO:0000313" key="2">
    <source>
        <dbReference type="EMBL" id="KON91029.1"/>
    </source>
</evidence>
<dbReference type="PIRSF" id="PIRSF019307">
    <property type="entry name" value="UCP019307"/>
    <property type="match status" value="1"/>
</dbReference>
<dbReference type="STRING" id="189381.GCA_900166615_04334"/>
<dbReference type="PATRIC" id="fig|189381.12.peg.131"/>
<organism evidence="2 3">
    <name type="scientific">Rossellomorea marisflavi</name>
    <dbReference type="NCBI Taxonomy" id="189381"/>
    <lineage>
        <taxon>Bacteria</taxon>
        <taxon>Bacillati</taxon>
        <taxon>Bacillota</taxon>
        <taxon>Bacilli</taxon>
        <taxon>Bacillales</taxon>
        <taxon>Bacillaceae</taxon>
        <taxon>Rossellomorea</taxon>
    </lineage>
</organism>
<name>A0A0M0GMG4_9BACI</name>
<dbReference type="Proteomes" id="UP000037405">
    <property type="component" value="Unassembled WGS sequence"/>
</dbReference>
<dbReference type="OrthoDB" id="9791759at2"/>
<reference evidence="3" key="1">
    <citation type="submission" date="2015-07" db="EMBL/GenBank/DDBJ databases">
        <title>Fjat-14235 jcm11544.</title>
        <authorList>
            <person name="Liu B."/>
            <person name="Wang J."/>
            <person name="Zhu Y."/>
            <person name="Liu G."/>
            <person name="Chen Q."/>
            <person name="Chen Z."/>
            <person name="Lan J."/>
            <person name="Che J."/>
            <person name="Ge C."/>
            <person name="Shi H."/>
            <person name="Pan Z."/>
            <person name="Liu X."/>
        </authorList>
    </citation>
    <scope>NUCLEOTIDE SEQUENCE [LARGE SCALE GENOMIC DNA]</scope>
    <source>
        <strain evidence="3">JCM 11544</strain>
    </source>
</reference>
<dbReference type="InterPro" id="IPR011051">
    <property type="entry name" value="RmlC_Cupin_sf"/>
</dbReference>
<evidence type="ECO:0000259" key="1">
    <source>
        <dbReference type="Pfam" id="PF07883"/>
    </source>
</evidence>
<dbReference type="SUPFAM" id="SSF51182">
    <property type="entry name" value="RmlC-like cupins"/>
    <property type="match status" value="1"/>
</dbReference>
<accession>A0A0M0GMG4</accession>
<feature type="domain" description="Cupin type-2" evidence="1">
    <location>
        <begin position="60"/>
        <end position="113"/>
    </location>
</feature>
<protein>
    <recommendedName>
        <fullName evidence="1">Cupin type-2 domain-containing protein</fullName>
    </recommendedName>
</protein>
<dbReference type="RefSeq" id="WP_053426272.1">
    <property type="nucleotide sequence ID" value="NZ_BSED01000186.1"/>
</dbReference>
<dbReference type="Pfam" id="PF07883">
    <property type="entry name" value="Cupin_2"/>
    <property type="match status" value="1"/>
</dbReference>
<keyword evidence="3" id="KW-1185">Reference proteome</keyword>
<evidence type="ECO:0000313" key="3">
    <source>
        <dbReference type="Proteomes" id="UP000037405"/>
    </source>
</evidence>
<dbReference type="Gene3D" id="2.60.120.10">
    <property type="entry name" value="Jelly Rolls"/>
    <property type="match status" value="1"/>
</dbReference>